<protein>
    <submittedName>
        <fullName evidence="3">NitT/TauT family transport system substrate-binding protein</fullName>
    </submittedName>
</protein>
<evidence type="ECO:0000256" key="1">
    <source>
        <dbReference type="SAM" id="SignalP"/>
    </source>
</evidence>
<sequence>MKKIISLSLILTLFALVFTGCLPASENTKPAEEKQEKNVVDEKENEKITLKVAAPSGPTTVSLIKMFKDKPSFGDNIEVIYESIKSPDLLAAKIISGEVDFAVVPTNLAAKLYNKGVPYKLAAPTIWGVLYVAGTENVEKWNDLKNKEVVTIGRGLTPDILFRYLLSKNGLNPDEDLKLNYLSSPQELAQTMIAGKNTIGIIPEPMLTTVLMKNKDIKIYIDMQKEWKKLTGYESYPQSSLIIKNEVLEKYPKVVDKFLTEYENSIKWVNDNPDKAGTYVEDLNIGLNAKIVEKAIPRSNIKYVDASNAKSAIREYLKVLFDFSPESIGGKLPEDEFYFER</sequence>
<dbReference type="STRING" id="1121266.SAMN02745883_01862"/>
<dbReference type="InterPro" id="IPR027024">
    <property type="entry name" value="UCP027386_ABC_sbc_TM0202"/>
</dbReference>
<reference evidence="3 4" key="1">
    <citation type="submission" date="2016-11" db="EMBL/GenBank/DDBJ databases">
        <authorList>
            <person name="Jaros S."/>
            <person name="Januszkiewicz K."/>
            <person name="Wedrychowicz H."/>
        </authorList>
    </citation>
    <scope>NUCLEOTIDE SEQUENCE [LARGE SCALE GENOMIC DNA]</scope>
    <source>
        <strain evidence="3 4">DSM 14501</strain>
    </source>
</reference>
<dbReference type="AlphaFoldDB" id="A0A1M6RS16"/>
<dbReference type="PIRSF" id="PIRSF027386">
    <property type="entry name" value="UCP027386_ABC_sbc_TM0202"/>
    <property type="match status" value="1"/>
</dbReference>
<proteinExistence type="predicted"/>
<feature type="chain" id="PRO_5012635772" evidence="1">
    <location>
        <begin position="25"/>
        <end position="341"/>
    </location>
</feature>
<dbReference type="PANTHER" id="PTHR30024:SF46">
    <property type="entry name" value="ABC TRANSPORTER, SUBSTRATE-BINDING LIPOPROTEIN"/>
    <property type="match status" value="1"/>
</dbReference>
<keyword evidence="4" id="KW-1185">Reference proteome</keyword>
<gene>
    <name evidence="3" type="ORF">SAMN02745883_01862</name>
</gene>
<feature type="signal peptide" evidence="1">
    <location>
        <begin position="1"/>
        <end position="24"/>
    </location>
</feature>
<dbReference type="SUPFAM" id="SSF53850">
    <property type="entry name" value="Periplasmic binding protein-like II"/>
    <property type="match status" value="1"/>
</dbReference>
<dbReference type="Gene3D" id="3.40.190.10">
    <property type="entry name" value="Periplasmic binding protein-like II"/>
    <property type="match status" value="2"/>
</dbReference>
<dbReference type="PANTHER" id="PTHR30024">
    <property type="entry name" value="ALIPHATIC SULFONATES-BINDING PROTEIN-RELATED"/>
    <property type="match status" value="1"/>
</dbReference>
<dbReference type="EMBL" id="FRAJ01000015">
    <property type="protein sequence ID" value="SHK35229.1"/>
    <property type="molecule type" value="Genomic_DNA"/>
</dbReference>
<name>A0A1M6RS16_9FIRM</name>
<evidence type="ECO:0000259" key="2">
    <source>
        <dbReference type="Pfam" id="PF09084"/>
    </source>
</evidence>
<dbReference type="PROSITE" id="PS51257">
    <property type="entry name" value="PROKAR_LIPOPROTEIN"/>
    <property type="match status" value="1"/>
</dbReference>
<evidence type="ECO:0000313" key="3">
    <source>
        <dbReference type="EMBL" id="SHK35229.1"/>
    </source>
</evidence>
<dbReference type="Proteomes" id="UP000184082">
    <property type="component" value="Unassembled WGS sequence"/>
</dbReference>
<evidence type="ECO:0000313" key="4">
    <source>
        <dbReference type="Proteomes" id="UP000184082"/>
    </source>
</evidence>
<dbReference type="InterPro" id="IPR015168">
    <property type="entry name" value="SsuA/THI5"/>
</dbReference>
<accession>A0A1M6RS16</accession>
<keyword evidence="1" id="KW-0732">Signal</keyword>
<feature type="domain" description="SsuA/THI5-like" evidence="2">
    <location>
        <begin position="87"/>
        <end position="276"/>
    </location>
</feature>
<organism evidence="3 4">
    <name type="scientific">Caminicella sporogenes DSM 14501</name>
    <dbReference type="NCBI Taxonomy" id="1121266"/>
    <lineage>
        <taxon>Bacteria</taxon>
        <taxon>Bacillati</taxon>
        <taxon>Bacillota</taxon>
        <taxon>Clostridia</taxon>
        <taxon>Peptostreptococcales</taxon>
        <taxon>Caminicellaceae</taxon>
        <taxon>Caminicella</taxon>
    </lineage>
</organism>
<dbReference type="Pfam" id="PF09084">
    <property type="entry name" value="NMT1"/>
    <property type="match status" value="1"/>
</dbReference>
<dbReference type="RefSeq" id="WP_072967861.1">
    <property type="nucleotide sequence ID" value="NZ_FRAJ01000015.1"/>
</dbReference>